<dbReference type="PhylomeDB" id="B3RI52"/>
<dbReference type="CDD" id="cd05776">
    <property type="entry name" value="DNA_polB_alpha_exo"/>
    <property type="match status" value="1"/>
</dbReference>
<dbReference type="SUPFAM" id="SSF90234">
    <property type="entry name" value="Zinc finger domain of DNA polymerase-alpha"/>
    <property type="match status" value="1"/>
</dbReference>
<evidence type="ECO:0000256" key="12">
    <source>
        <dbReference type="RuleBase" id="RU000442"/>
    </source>
</evidence>
<dbReference type="GO" id="GO:0006272">
    <property type="term" value="P:leading strand elongation"/>
    <property type="evidence" value="ECO:0000318"/>
    <property type="project" value="GO_Central"/>
</dbReference>
<dbReference type="CDD" id="cd05532">
    <property type="entry name" value="POLBc_alpha"/>
    <property type="match status" value="1"/>
</dbReference>
<dbReference type="FunCoup" id="B3RI52">
    <property type="interactions" value="1732"/>
</dbReference>
<dbReference type="InParanoid" id="B3RI52"/>
<dbReference type="GO" id="GO:0003697">
    <property type="term" value="F:single-stranded DNA binding"/>
    <property type="evidence" value="ECO:0000318"/>
    <property type="project" value="GO_Central"/>
</dbReference>
<dbReference type="Pfam" id="PF08996">
    <property type="entry name" value="zf-DNA_Pol"/>
    <property type="match status" value="1"/>
</dbReference>
<feature type="domain" description="DNA-directed DNA polymerase family B multifunctional" evidence="13">
    <location>
        <begin position="538"/>
        <end position="984"/>
    </location>
</feature>
<dbReference type="Pfam" id="PF03104">
    <property type="entry name" value="DNA_pol_B_exo1"/>
    <property type="match status" value="1"/>
</dbReference>
<evidence type="ECO:0000256" key="6">
    <source>
        <dbReference type="ARBA" id="ARBA00022723"/>
    </source>
</evidence>
<dbReference type="InterPro" id="IPR023211">
    <property type="entry name" value="DNA_pol_palm_dom_sf"/>
</dbReference>
<dbReference type="InterPro" id="IPR006134">
    <property type="entry name" value="DNA-dir_DNA_pol_B_multi_dom"/>
</dbReference>
<dbReference type="InterPro" id="IPR045846">
    <property type="entry name" value="POLBc_alpha"/>
</dbReference>
<dbReference type="Proteomes" id="UP000009022">
    <property type="component" value="Unassembled WGS sequence"/>
</dbReference>
<dbReference type="AlphaFoldDB" id="B3RI52"/>
<keyword evidence="10 12" id="KW-0238">DNA-binding</keyword>
<dbReference type="EMBL" id="DS985241">
    <property type="protein sequence ID" value="EDV28392.1"/>
    <property type="molecule type" value="Genomic_DNA"/>
</dbReference>
<dbReference type="SUPFAM" id="SSF56672">
    <property type="entry name" value="DNA/RNA polymerases"/>
    <property type="match status" value="1"/>
</dbReference>
<keyword evidence="17" id="KW-1185">Reference proteome</keyword>
<dbReference type="GeneID" id="6749627"/>
<evidence type="ECO:0000256" key="3">
    <source>
        <dbReference type="ARBA" id="ARBA00022679"/>
    </source>
</evidence>
<evidence type="ECO:0000259" key="14">
    <source>
        <dbReference type="Pfam" id="PF03104"/>
    </source>
</evidence>
<evidence type="ECO:0000256" key="9">
    <source>
        <dbReference type="ARBA" id="ARBA00022932"/>
    </source>
</evidence>
<evidence type="ECO:0000259" key="13">
    <source>
        <dbReference type="Pfam" id="PF00136"/>
    </source>
</evidence>
<gene>
    <name evidence="16" type="ORF">TRIADDRAFT_49541</name>
</gene>
<dbReference type="NCBIfam" id="TIGR00592">
    <property type="entry name" value="pol2"/>
    <property type="match status" value="1"/>
</dbReference>
<protein>
    <recommendedName>
        <fullName evidence="12">DNA polymerase</fullName>
        <ecNumber evidence="12">2.7.7.7</ecNumber>
    </recommendedName>
</protein>
<comment type="subcellular location">
    <subcellularLocation>
        <location evidence="1">Nucleus</location>
    </subcellularLocation>
</comment>
<dbReference type="STRING" id="10228.B3RI52"/>
<dbReference type="PANTHER" id="PTHR45861">
    <property type="entry name" value="DNA POLYMERASE ALPHA CATALYTIC SUBUNIT"/>
    <property type="match status" value="1"/>
</dbReference>
<sequence>MCICHCNADGTGYADHGREVFDDDFDQEDTEMDSANKYSGEVVTERLAWVVNIEKYMITVMKPIQSMFLASSKKTQNNKNVKLENDDLLDDILQEIELLPDSSIKQEIDSHTENYIPAVKHWQYNIKFVAGEKYIDFFWFDAYEDPSLQKGIIYLFGKVKTKENAYASCCLIVKNIERDIYILPRKTRLDTDGSDSGIEVTMKDVYEEFSEICNKNKIMTFRSRVTKKRYAFELKDVPVESEYLHVKYSAALPQIKSDMQGQTFSHVFGTNTSSLESFLLHNKIMGPNWLRIRNPQFPSQKVSYCRSETILSFSMKTIINPKTHENEIVAIAAVTHQSFYFDKPPPKSLFEGHFVVIRNLVDHNIPMGFRDFMKQKNINLEISSTERALLSFWLAKVQQIDPDIIVGHNICGFDIDVILHRMNTCKVSLWSRIGRIKRHAMPKLSSTVGGFGFADRSACCGRLICDAKTSAKELIRVKSYDLTELTSYVLKAKRFDINQDEIADKFNSMDATFALRIVYELNALPLALQITNIVGNVLSRTLLGGRSERNEFLLLHAFSEKDFVCPDKSFKKKQQFNEEFEDHDDAAKSNNRRKKPAYSGGLVLEPKKGFYDKYILLLDFNSLYPTIIQEFNICLTTVDRHHLAADENNDNELECEYPSPDLEPGVLPLILKGLVERRREYGHLYLRLIFLIHRLVLQYDIRQKALKLTANSLYGCLGFSNSRFYAKPLAALVTSKGREILTKAKELVENQMLLEVIYGDTDSIMINTNSTNLDEAYNLGHKVKAEINKSHRLLEIDIDGVFKSMLLLKKKKYAALAIQKNEDGTLSEVKELKGLDIVRRDWCQLAKDVGNYALSQILSSDSRENIVDKIHSYLTEVGDDVRSGRIDIDKYVILKTLSKSPNDYPDKKSLPHIHVALWMQTENRRVQIGDAVPYVICDDGSQLNVAQRAFHPDQFRRSDSLKIDFKYYLAYQIHPVVSRLCDPIEGTDSARIADCLGLDGSQYKHKSYSAEQNESDAMLGDMHMSLEEQFKNVEPLKISCPKCKVTEDFAGAYNKTTKQSGLVCPHCNSNYNVVTIQNKVVSEIRKFIKTYYQNWMQCDDPSCDYKMRQAPYFISGRTIRCPACERGHLTLTYSEKSLYNQILYYQHLFDIDQIEKGIRIDQNIKADFKNLYGTVNKIISRNGYSEINLSKLFQRLFTGPAKR</sequence>
<dbReference type="GO" id="GO:0003688">
    <property type="term" value="F:DNA replication origin binding"/>
    <property type="evidence" value="ECO:0000318"/>
    <property type="project" value="GO_Central"/>
</dbReference>
<organism evidence="16 17">
    <name type="scientific">Trichoplax adhaerens</name>
    <name type="common">Trichoplax reptans</name>
    <dbReference type="NCBI Taxonomy" id="10228"/>
    <lineage>
        <taxon>Eukaryota</taxon>
        <taxon>Metazoa</taxon>
        <taxon>Placozoa</taxon>
        <taxon>Uniplacotomia</taxon>
        <taxon>Trichoplacea</taxon>
        <taxon>Trichoplacidae</taxon>
        <taxon>Trichoplax</taxon>
    </lineage>
</organism>
<accession>B3RI52</accession>
<dbReference type="InterPro" id="IPR006133">
    <property type="entry name" value="DNA-dir_DNA_pol_B_exonuc"/>
</dbReference>
<keyword evidence="3 12" id="KW-0808">Transferase</keyword>
<dbReference type="OMA" id="RTAQNHE"/>
<keyword evidence="5 12" id="KW-0235">DNA replication</keyword>
<dbReference type="KEGG" id="tad:TRIADDRAFT_49541"/>
<dbReference type="SUPFAM" id="SSF53098">
    <property type="entry name" value="Ribonuclease H-like"/>
    <property type="match status" value="1"/>
</dbReference>
<dbReference type="FunFam" id="3.30.420.10:FF:000018">
    <property type="entry name" value="DNA polymerase"/>
    <property type="match status" value="1"/>
</dbReference>
<evidence type="ECO:0000256" key="2">
    <source>
        <dbReference type="ARBA" id="ARBA00005755"/>
    </source>
</evidence>
<keyword evidence="11" id="KW-0539">Nucleus</keyword>
<dbReference type="Pfam" id="PF00136">
    <property type="entry name" value="DNA_pol_B"/>
    <property type="match status" value="1"/>
</dbReference>
<dbReference type="OrthoDB" id="6755010at2759"/>
<evidence type="ECO:0000256" key="11">
    <source>
        <dbReference type="ARBA" id="ARBA00023242"/>
    </source>
</evidence>
<dbReference type="InterPro" id="IPR006172">
    <property type="entry name" value="DNA-dir_DNA_pol_B"/>
</dbReference>
<evidence type="ECO:0000256" key="7">
    <source>
        <dbReference type="ARBA" id="ARBA00022771"/>
    </source>
</evidence>
<dbReference type="InterPro" id="IPR012337">
    <property type="entry name" value="RNaseH-like_sf"/>
</dbReference>
<keyword evidence="8" id="KW-0862">Zinc</keyword>
<dbReference type="GO" id="GO:0005658">
    <property type="term" value="C:alpha DNA polymerase:primase complex"/>
    <property type="evidence" value="ECO:0000318"/>
    <property type="project" value="GO_Central"/>
</dbReference>
<dbReference type="GO" id="GO:0000166">
    <property type="term" value="F:nucleotide binding"/>
    <property type="evidence" value="ECO:0007669"/>
    <property type="project" value="InterPro"/>
</dbReference>
<evidence type="ECO:0000313" key="17">
    <source>
        <dbReference type="Proteomes" id="UP000009022"/>
    </source>
</evidence>
<dbReference type="GO" id="GO:0003682">
    <property type="term" value="F:chromatin binding"/>
    <property type="evidence" value="ECO:0000318"/>
    <property type="project" value="GO_Central"/>
</dbReference>
<proteinExistence type="inferred from homology"/>
<dbReference type="PRINTS" id="PR00106">
    <property type="entry name" value="DNAPOLB"/>
</dbReference>
<dbReference type="InterPro" id="IPR036397">
    <property type="entry name" value="RNaseH_sf"/>
</dbReference>
<dbReference type="EC" id="2.7.7.7" evidence="12"/>
<dbReference type="Gene3D" id="1.10.132.60">
    <property type="entry name" value="DNA polymerase family B, C-terminal domain"/>
    <property type="match status" value="1"/>
</dbReference>
<dbReference type="InterPro" id="IPR042087">
    <property type="entry name" value="DNA_pol_B_thumb"/>
</dbReference>
<comment type="catalytic activity">
    <reaction evidence="12">
        <text>DNA(n) + a 2'-deoxyribonucleoside 5'-triphosphate = DNA(n+1) + diphosphate</text>
        <dbReference type="Rhea" id="RHEA:22508"/>
        <dbReference type="Rhea" id="RHEA-COMP:17339"/>
        <dbReference type="Rhea" id="RHEA-COMP:17340"/>
        <dbReference type="ChEBI" id="CHEBI:33019"/>
        <dbReference type="ChEBI" id="CHEBI:61560"/>
        <dbReference type="ChEBI" id="CHEBI:173112"/>
        <dbReference type="EC" id="2.7.7.7"/>
    </reaction>
</comment>
<dbReference type="GO" id="GO:0003887">
    <property type="term" value="F:DNA-directed DNA polymerase activity"/>
    <property type="evidence" value="ECO:0000318"/>
    <property type="project" value="GO_Central"/>
</dbReference>
<dbReference type="Gene3D" id="3.90.1600.10">
    <property type="entry name" value="Palm domain of DNA polymerase"/>
    <property type="match status" value="1"/>
</dbReference>
<feature type="domain" description="Zinc finger DNA-directed DNA polymerase family B alpha" evidence="15">
    <location>
        <begin position="1024"/>
        <end position="1193"/>
    </location>
</feature>
<dbReference type="InterPro" id="IPR017964">
    <property type="entry name" value="DNA-dir_DNA_pol_B_CS"/>
</dbReference>
<dbReference type="RefSeq" id="XP_002107594.1">
    <property type="nucleotide sequence ID" value="XM_002107558.1"/>
</dbReference>
<dbReference type="eggNOG" id="KOG0970">
    <property type="taxonomic scope" value="Eukaryota"/>
</dbReference>
<dbReference type="Gene3D" id="1.10.3200.20">
    <property type="entry name" value="DNA Polymerase alpha, zinc finger"/>
    <property type="match status" value="1"/>
</dbReference>
<reference evidence="16 17" key="1">
    <citation type="journal article" date="2008" name="Nature">
        <title>The Trichoplax genome and the nature of placozoans.</title>
        <authorList>
            <person name="Srivastava M."/>
            <person name="Begovic E."/>
            <person name="Chapman J."/>
            <person name="Putnam N.H."/>
            <person name="Hellsten U."/>
            <person name="Kawashima T."/>
            <person name="Kuo A."/>
            <person name="Mitros T."/>
            <person name="Salamov A."/>
            <person name="Carpenter M.L."/>
            <person name="Signorovitch A.Y."/>
            <person name="Moreno M.A."/>
            <person name="Kamm K."/>
            <person name="Grimwood J."/>
            <person name="Schmutz J."/>
            <person name="Shapiro H."/>
            <person name="Grigoriev I.V."/>
            <person name="Buss L.W."/>
            <person name="Schierwater B."/>
            <person name="Dellaporta S.L."/>
            <person name="Rokhsar D.S."/>
        </authorList>
    </citation>
    <scope>NUCLEOTIDE SEQUENCE [LARGE SCALE GENOMIC DNA]</scope>
    <source>
        <strain evidence="16 17">Grell-BS-1999</strain>
    </source>
</reference>
<dbReference type="GO" id="GO:0008270">
    <property type="term" value="F:zinc ion binding"/>
    <property type="evidence" value="ECO:0007669"/>
    <property type="project" value="UniProtKB-KW"/>
</dbReference>
<dbReference type="Gene3D" id="1.10.287.690">
    <property type="entry name" value="Helix hairpin bin"/>
    <property type="match status" value="1"/>
</dbReference>
<keyword evidence="4 12" id="KW-0548">Nucleotidyltransferase</keyword>
<dbReference type="FunFam" id="3.30.70.2820:FF:000001">
    <property type="entry name" value="DNA polymerase"/>
    <property type="match status" value="1"/>
</dbReference>
<keyword evidence="9 12" id="KW-0239">DNA-directed DNA polymerase</keyword>
<evidence type="ECO:0000256" key="4">
    <source>
        <dbReference type="ARBA" id="ARBA00022695"/>
    </source>
</evidence>
<keyword evidence="6" id="KW-0479">Metal-binding</keyword>
<feature type="domain" description="DNA-directed DNA polymerase family B exonuclease" evidence="14">
    <location>
        <begin position="266"/>
        <end position="484"/>
    </location>
</feature>
<evidence type="ECO:0000313" key="16">
    <source>
        <dbReference type="EMBL" id="EDV28392.1"/>
    </source>
</evidence>
<dbReference type="CTD" id="6749627"/>
<name>B3RI52_TRIAD</name>
<dbReference type="InterPro" id="IPR043502">
    <property type="entry name" value="DNA/RNA_pol_sf"/>
</dbReference>
<evidence type="ECO:0000256" key="5">
    <source>
        <dbReference type="ARBA" id="ARBA00022705"/>
    </source>
</evidence>
<dbReference type="Gene3D" id="3.30.70.2820">
    <property type="match status" value="1"/>
</dbReference>
<dbReference type="PROSITE" id="PS00116">
    <property type="entry name" value="DNA_POLYMERASE_B"/>
    <property type="match status" value="1"/>
</dbReference>
<dbReference type="HOGENOM" id="CLU_001718_0_0_1"/>
<dbReference type="Gene3D" id="3.30.420.10">
    <property type="entry name" value="Ribonuclease H-like superfamily/Ribonuclease H"/>
    <property type="match status" value="1"/>
</dbReference>
<dbReference type="SMART" id="SM00486">
    <property type="entry name" value="POLBc"/>
    <property type="match status" value="1"/>
</dbReference>
<evidence type="ECO:0000256" key="8">
    <source>
        <dbReference type="ARBA" id="ARBA00022833"/>
    </source>
</evidence>
<dbReference type="InterPro" id="IPR015088">
    <property type="entry name" value="Znf_DNA-dir_DNA_pol_B_alpha"/>
</dbReference>
<dbReference type="GO" id="GO:0006273">
    <property type="term" value="P:lagging strand elongation"/>
    <property type="evidence" value="ECO:0000318"/>
    <property type="project" value="GO_Central"/>
</dbReference>
<dbReference type="GO" id="GO:1902975">
    <property type="term" value="P:mitotic DNA replication initiation"/>
    <property type="evidence" value="ECO:0007669"/>
    <property type="project" value="InterPro"/>
</dbReference>
<evidence type="ECO:0000256" key="1">
    <source>
        <dbReference type="ARBA" id="ARBA00004123"/>
    </source>
</evidence>
<dbReference type="InterPro" id="IPR038256">
    <property type="entry name" value="Pol_alpha_znc_sf"/>
</dbReference>
<comment type="similarity">
    <text evidence="2 12">Belongs to the DNA polymerase type-B family.</text>
</comment>
<dbReference type="PANTHER" id="PTHR45861:SF1">
    <property type="entry name" value="DNA POLYMERASE ALPHA CATALYTIC SUBUNIT"/>
    <property type="match status" value="1"/>
</dbReference>
<evidence type="ECO:0000256" key="10">
    <source>
        <dbReference type="ARBA" id="ARBA00023125"/>
    </source>
</evidence>
<dbReference type="Gene3D" id="2.40.50.730">
    <property type="match status" value="1"/>
</dbReference>
<dbReference type="FunFam" id="1.10.132.60:FF:000004">
    <property type="entry name" value="DNA polymerase"/>
    <property type="match status" value="1"/>
</dbReference>
<keyword evidence="7" id="KW-0863">Zinc-finger</keyword>
<evidence type="ECO:0000259" key="15">
    <source>
        <dbReference type="Pfam" id="PF08996"/>
    </source>
</evidence>